<comment type="caution">
    <text evidence="2">The sequence shown here is derived from an EMBL/GenBank/DDBJ whole genome shotgun (WGS) entry which is preliminary data.</text>
</comment>
<dbReference type="EMBL" id="JNCA01000017">
    <property type="protein sequence ID" value="KDN54859.1"/>
    <property type="molecule type" value="Genomic_DNA"/>
</dbReference>
<dbReference type="InterPro" id="IPR018490">
    <property type="entry name" value="cNMP-bd_dom_sf"/>
</dbReference>
<dbReference type="PATRIC" id="fig|1492738.3.peg.1853"/>
<sequence>MYEQLIQFIKNKVAIADEDLEIILPFFKPLAVQKNELLVHHDELGQQMYFVKKGCLRIFFINEEGQESTRFLAFENHFASALVSFITESPAVEYVQALEDSELLYINRKDFFYLLEKYPVWEQFYRHYLEFAYVTNTNRLMSFITMDAKTRYENLLKERPIVIQRLPNKVVASYLNISQETLSRLKSRK</sequence>
<dbReference type="STRING" id="1492738.FEM21_18640"/>
<reference evidence="2 3" key="1">
    <citation type="submission" date="2014-05" db="EMBL/GenBank/DDBJ databases">
        <title>Genome Sequence of Flavobacterium sp. EM1321.</title>
        <authorList>
            <person name="Shin S.-K."/>
            <person name="Yi H."/>
        </authorList>
    </citation>
    <scope>NUCLEOTIDE SEQUENCE [LARGE SCALE GENOMIC DNA]</scope>
    <source>
        <strain evidence="2 3">EM1321</strain>
    </source>
</reference>
<protein>
    <submittedName>
        <fullName evidence="2">Cyclic nucleotide-binding protein</fullName>
    </submittedName>
</protein>
<dbReference type="InterPro" id="IPR014710">
    <property type="entry name" value="RmlC-like_jellyroll"/>
</dbReference>
<dbReference type="InterPro" id="IPR000595">
    <property type="entry name" value="cNMP-bd_dom"/>
</dbReference>
<dbReference type="RefSeq" id="WP_035659792.1">
    <property type="nucleotide sequence ID" value="NZ_JNCA01000017.1"/>
</dbReference>
<dbReference type="Proteomes" id="UP000027064">
    <property type="component" value="Unassembled WGS sequence"/>
</dbReference>
<keyword evidence="3" id="KW-1185">Reference proteome</keyword>
<dbReference type="AlphaFoldDB" id="A0A066WVB4"/>
<dbReference type="Gene3D" id="2.60.120.10">
    <property type="entry name" value="Jelly Rolls"/>
    <property type="match status" value="1"/>
</dbReference>
<dbReference type="CDD" id="cd00038">
    <property type="entry name" value="CAP_ED"/>
    <property type="match status" value="1"/>
</dbReference>
<evidence type="ECO:0000313" key="2">
    <source>
        <dbReference type="EMBL" id="KDN54859.1"/>
    </source>
</evidence>
<proteinExistence type="predicted"/>
<gene>
    <name evidence="2" type="ORF">FEM21_18640</name>
</gene>
<name>A0A066WVB4_9FLAO</name>
<dbReference type="PROSITE" id="PS50042">
    <property type="entry name" value="CNMP_BINDING_3"/>
    <property type="match status" value="1"/>
</dbReference>
<evidence type="ECO:0000259" key="1">
    <source>
        <dbReference type="PROSITE" id="PS50042"/>
    </source>
</evidence>
<dbReference type="Pfam" id="PF00027">
    <property type="entry name" value="cNMP_binding"/>
    <property type="match status" value="1"/>
</dbReference>
<dbReference type="SUPFAM" id="SSF51206">
    <property type="entry name" value="cAMP-binding domain-like"/>
    <property type="match status" value="1"/>
</dbReference>
<feature type="domain" description="Cyclic nucleotide-binding" evidence="1">
    <location>
        <begin position="1"/>
        <end position="115"/>
    </location>
</feature>
<accession>A0A066WVB4</accession>
<organism evidence="2 3">
    <name type="scientific">Flavobacterium seoulense</name>
    <dbReference type="NCBI Taxonomy" id="1492738"/>
    <lineage>
        <taxon>Bacteria</taxon>
        <taxon>Pseudomonadati</taxon>
        <taxon>Bacteroidota</taxon>
        <taxon>Flavobacteriia</taxon>
        <taxon>Flavobacteriales</taxon>
        <taxon>Flavobacteriaceae</taxon>
        <taxon>Flavobacterium</taxon>
    </lineage>
</organism>
<dbReference type="eggNOG" id="COG0664">
    <property type="taxonomic scope" value="Bacteria"/>
</dbReference>
<dbReference type="OrthoDB" id="1092431at2"/>
<evidence type="ECO:0000313" key="3">
    <source>
        <dbReference type="Proteomes" id="UP000027064"/>
    </source>
</evidence>